<name>A0A067KFZ7_JATCU</name>
<gene>
    <name evidence="1" type="ORF">JCGZ_15530</name>
</gene>
<reference evidence="1 2" key="1">
    <citation type="journal article" date="2014" name="PLoS ONE">
        <title>Global Analysis of Gene Expression Profiles in Physic Nut (Jatropha curcas L.) Seedlings Exposed to Salt Stress.</title>
        <authorList>
            <person name="Zhang L."/>
            <person name="Zhang C."/>
            <person name="Wu P."/>
            <person name="Chen Y."/>
            <person name="Li M."/>
            <person name="Jiang H."/>
            <person name="Wu G."/>
        </authorList>
    </citation>
    <scope>NUCLEOTIDE SEQUENCE [LARGE SCALE GENOMIC DNA]</scope>
    <source>
        <strain evidence="2">cv. GZQX0401</strain>
        <tissue evidence="1">Young leaves</tissue>
    </source>
</reference>
<dbReference type="AlphaFoldDB" id="A0A067KFZ7"/>
<dbReference type="Proteomes" id="UP000027138">
    <property type="component" value="Unassembled WGS sequence"/>
</dbReference>
<accession>A0A067KFZ7</accession>
<sequence length="129" mass="14665">MATENVANWLPGGAVINPVNWPNSHSMKLREFIPDAGNSISLWLDLPTHLCWGTSKDLDATKQHKWGAAALSYLYYGMNFCVRGVHLKINYKRVIEVRYWACEHWVLPMPTLFGFDAVTNETTLARGWA</sequence>
<dbReference type="EMBL" id="KK914644">
    <property type="protein sequence ID" value="KDP30729.1"/>
    <property type="molecule type" value="Genomic_DNA"/>
</dbReference>
<keyword evidence="2" id="KW-1185">Reference proteome</keyword>
<organism evidence="1 2">
    <name type="scientific">Jatropha curcas</name>
    <name type="common">Barbados nut</name>
    <dbReference type="NCBI Taxonomy" id="180498"/>
    <lineage>
        <taxon>Eukaryota</taxon>
        <taxon>Viridiplantae</taxon>
        <taxon>Streptophyta</taxon>
        <taxon>Embryophyta</taxon>
        <taxon>Tracheophyta</taxon>
        <taxon>Spermatophyta</taxon>
        <taxon>Magnoliopsida</taxon>
        <taxon>eudicotyledons</taxon>
        <taxon>Gunneridae</taxon>
        <taxon>Pentapetalae</taxon>
        <taxon>rosids</taxon>
        <taxon>fabids</taxon>
        <taxon>Malpighiales</taxon>
        <taxon>Euphorbiaceae</taxon>
        <taxon>Crotonoideae</taxon>
        <taxon>Jatropheae</taxon>
        <taxon>Jatropha</taxon>
    </lineage>
</organism>
<evidence type="ECO:0008006" key="3">
    <source>
        <dbReference type="Google" id="ProtNLM"/>
    </source>
</evidence>
<protein>
    <recommendedName>
        <fullName evidence="3">Aminotransferase-like plant mobile domain-containing protein</fullName>
    </recommendedName>
</protein>
<evidence type="ECO:0000313" key="1">
    <source>
        <dbReference type="EMBL" id="KDP30729.1"/>
    </source>
</evidence>
<proteinExistence type="predicted"/>
<evidence type="ECO:0000313" key="2">
    <source>
        <dbReference type="Proteomes" id="UP000027138"/>
    </source>
</evidence>